<accession>A0A9W6KV27</accession>
<name>A0A9W6KV27_9ACTN</name>
<reference evidence="1" key="1">
    <citation type="journal article" date="2014" name="Int. J. Syst. Evol. Microbiol.">
        <title>Complete genome sequence of Corynebacterium casei LMG S-19264T (=DSM 44701T), isolated from a smear-ripened cheese.</title>
        <authorList>
            <consortium name="US DOE Joint Genome Institute (JGI-PGF)"/>
            <person name="Walter F."/>
            <person name="Albersmeier A."/>
            <person name="Kalinowski J."/>
            <person name="Ruckert C."/>
        </authorList>
    </citation>
    <scope>NUCLEOTIDE SEQUENCE</scope>
    <source>
        <strain evidence="1">VKM Ac-1321</strain>
    </source>
</reference>
<dbReference type="Proteomes" id="UP001143480">
    <property type="component" value="Unassembled WGS sequence"/>
</dbReference>
<keyword evidence="2" id="KW-1185">Reference proteome</keyword>
<dbReference type="EMBL" id="BSFP01000168">
    <property type="protein sequence ID" value="GLL08641.1"/>
    <property type="molecule type" value="Genomic_DNA"/>
</dbReference>
<evidence type="ECO:0000313" key="1">
    <source>
        <dbReference type="EMBL" id="GLL08641.1"/>
    </source>
</evidence>
<protein>
    <submittedName>
        <fullName evidence="1">Uncharacterized protein</fullName>
    </submittedName>
</protein>
<evidence type="ECO:0000313" key="2">
    <source>
        <dbReference type="Proteomes" id="UP001143480"/>
    </source>
</evidence>
<organism evidence="1 2">
    <name type="scientific">Dactylosporangium matsuzakiense</name>
    <dbReference type="NCBI Taxonomy" id="53360"/>
    <lineage>
        <taxon>Bacteria</taxon>
        <taxon>Bacillati</taxon>
        <taxon>Actinomycetota</taxon>
        <taxon>Actinomycetes</taxon>
        <taxon>Micromonosporales</taxon>
        <taxon>Micromonosporaceae</taxon>
        <taxon>Dactylosporangium</taxon>
    </lineage>
</organism>
<comment type="caution">
    <text evidence="1">The sequence shown here is derived from an EMBL/GenBank/DDBJ whole genome shotgun (WGS) entry which is preliminary data.</text>
</comment>
<gene>
    <name evidence="1" type="ORF">GCM10017581_104080</name>
</gene>
<proteinExistence type="predicted"/>
<sequence length="95" mass="10798">MQQEPGRTPAAAMSVHLFNLSCRRFESAWNGRHRVNECEDAMMVMELLPSLDDLVGLFESEPRYADATGGSTEGGLEGWRYPWPYTLMKFLAVRD</sequence>
<reference evidence="1" key="2">
    <citation type="submission" date="2023-01" db="EMBL/GenBank/DDBJ databases">
        <authorList>
            <person name="Sun Q."/>
            <person name="Evtushenko L."/>
        </authorList>
    </citation>
    <scope>NUCLEOTIDE SEQUENCE</scope>
    <source>
        <strain evidence="1">VKM Ac-1321</strain>
    </source>
</reference>
<dbReference type="AlphaFoldDB" id="A0A9W6KV27"/>